<dbReference type="InParanoid" id="G5A962"/>
<evidence type="ECO:0000313" key="3">
    <source>
        <dbReference type="Proteomes" id="UP000002640"/>
    </source>
</evidence>
<keyword evidence="3" id="KW-1185">Reference proteome</keyword>
<dbReference type="GeneID" id="20661098"/>
<dbReference type="EMBL" id="JH159161">
    <property type="protein sequence ID" value="EGZ08438.1"/>
    <property type="molecule type" value="Genomic_DNA"/>
</dbReference>
<protein>
    <submittedName>
        <fullName evidence="2">Uncharacterized protein</fullName>
    </submittedName>
</protein>
<dbReference type="RefSeq" id="XP_009536610.1">
    <property type="nucleotide sequence ID" value="XM_009538315.1"/>
</dbReference>
<dbReference type="KEGG" id="psoj:PHYSODRAFT_527196"/>
<dbReference type="AlphaFoldDB" id="G5A962"/>
<feature type="compositionally biased region" description="Polar residues" evidence="1">
    <location>
        <begin position="36"/>
        <end position="48"/>
    </location>
</feature>
<organism evidence="2 3">
    <name type="scientific">Phytophthora sojae (strain P6497)</name>
    <name type="common">Soybean stem and root rot agent</name>
    <name type="synonym">Phytophthora megasperma f. sp. glycines</name>
    <dbReference type="NCBI Taxonomy" id="1094619"/>
    <lineage>
        <taxon>Eukaryota</taxon>
        <taxon>Sar</taxon>
        <taxon>Stramenopiles</taxon>
        <taxon>Oomycota</taxon>
        <taxon>Peronosporomycetes</taxon>
        <taxon>Peronosporales</taxon>
        <taxon>Peronosporaceae</taxon>
        <taxon>Phytophthora</taxon>
    </lineage>
</organism>
<reference evidence="2 3" key="1">
    <citation type="journal article" date="2006" name="Science">
        <title>Phytophthora genome sequences uncover evolutionary origins and mechanisms of pathogenesis.</title>
        <authorList>
            <person name="Tyler B.M."/>
            <person name="Tripathy S."/>
            <person name="Zhang X."/>
            <person name="Dehal P."/>
            <person name="Jiang R.H."/>
            <person name="Aerts A."/>
            <person name="Arredondo F.D."/>
            <person name="Baxter L."/>
            <person name="Bensasson D."/>
            <person name="Beynon J.L."/>
            <person name="Chapman J."/>
            <person name="Damasceno C.M."/>
            <person name="Dorrance A.E."/>
            <person name="Dou D."/>
            <person name="Dickerman A.W."/>
            <person name="Dubchak I.L."/>
            <person name="Garbelotto M."/>
            <person name="Gijzen M."/>
            <person name="Gordon S.G."/>
            <person name="Govers F."/>
            <person name="Grunwald N.J."/>
            <person name="Huang W."/>
            <person name="Ivors K.L."/>
            <person name="Jones R.W."/>
            <person name="Kamoun S."/>
            <person name="Krampis K."/>
            <person name="Lamour K.H."/>
            <person name="Lee M.K."/>
            <person name="McDonald W.H."/>
            <person name="Medina M."/>
            <person name="Meijer H.J."/>
            <person name="Nordberg E.K."/>
            <person name="Maclean D.J."/>
            <person name="Ospina-Giraldo M.D."/>
            <person name="Morris P.F."/>
            <person name="Phuntumart V."/>
            <person name="Putnam N.H."/>
            <person name="Rash S."/>
            <person name="Rose J.K."/>
            <person name="Sakihama Y."/>
            <person name="Salamov A.A."/>
            <person name="Savidor A."/>
            <person name="Scheuring C.F."/>
            <person name="Smith B.M."/>
            <person name="Sobral B.W."/>
            <person name="Terry A."/>
            <person name="Torto-Alalibo T.A."/>
            <person name="Win J."/>
            <person name="Xu Z."/>
            <person name="Zhang H."/>
            <person name="Grigoriev I.V."/>
            <person name="Rokhsar D.S."/>
            <person name="Boore J.L."/>
        </authorList>
    </citation>
    <scope>NUCLEOTIDE SEQUENCE [LARGE SCALE GENOMIC DNA]</scope>
    <source>
        <strain evidence="2 3">P6497</strain>
    </source>
</reference>
<sequence length="468" mass="51234">MTTADDEAWDEWEDDAPASPPELPATSTLHDHEAKTQAQPTAPDSPSSDAGKWGFDLSELEREMSDLPPDSCATRLSAPDADASNEEALLSAIKGLPSALQAGGERMRTLQALVLVARLHVELARGSFAELQSGPQSLQEELDAMAEELQQLAGEWGDQKLLETTLGASERRQLEEMTGLLHNALDAENEDLTLFREVVEQLFEGLPEQKLVVSTNWLQREDVAAVEQEETGDKSYLKQVLAISSDEPGNASRMPTLSEAEIFQDAKDIGRDELLINGQRVEGTRGYDAVVDALQHELEHVLARQAGKTPEQTPMAVSNALQSVAMAVLHASNRTESGGSSYELLGKFLSNHEMDRVLLRPASARAAPLEVHMDVGPYLETVPGSKETTWAFGLRVKLVAVTWYLVCDSEDPTNELYEVETTFCNRLAFPVGLTPFHPLDSMRKDRGDVTVRLVLPTAAADLDQQVVE</sequence>
<feature type="compositionally biased region" description="Acidic residues" evidence="1">
    <location>
        <begin position="1"/>
        <end position="16"/>
    </location>
</feature>
<dbReference type="SMR" id="G5A962"/>
<evidence type="ECO:0000313" key="2">
    <source>
        <dbReference type="EMBL" id="EGZ08438.1"/>
    </source>
</evidence>
<gene>
    <name evidence="2" type="ORF">PHYSODRAFT_527196</name>
</gene>
<proteinExistence type="predicted"/>
<evidence type="ECO:0000256" key="1">
    <source>
        <dbReference type="SAM" id="MobiDB-lite"/>
    </source>
</evidence>
<dbReference type="OMA" id="ACNRTES"/>
<name>G5A962_PHYSP</name>
<accession>G5A962</accession>
<dbReference type="Proteomes" id="UP000002640">
    <property type="component" value="Unassembled WGS sequence"/>
</dbReference>
<feature type="region of interest" description="Disordered" evidence="1">
    <location>
        <begin position="1"/>
        <end position="58"/>
    </location>
</feature>